<protein>
    <submittedName>
        <fullName evidence="1">DUF3500 domain-containing protein</fullName>
    </submittedName>
</protein>
<dbReference type="InterPro" id="IPR021889">
    <property type="entry name" value="DUF3500"/>
</dbReference>
<accession>A0ABP6LDW4</accession>
<dbReference type="PANTHER" id="PTHR37489:SF1">
    <property type="entry name" value="DUF3500 DOMAIN-CONTAINING PROTEIN"/>
    <property type="match status" value="1"/>
</dbReference>
<organism evidence="1 2">
    <name type="scientific">Streptosporangium longisporum</name>
    <dbReference type="NCBI Taxonomy" id="46187"/>
    <lineage>
        <taxon>Bacteria</taxon>
        <taxon>Bacillati</taxon>
        <taxon>Actinomycetota</taxon>
        <taxon>Actinomycetes</taxon>
        <taxon>Streptosporangiales</taxon>
        <taxon>Streptosporangiaceae</taxon>
        <taxon>Streptosporangium</taxon>
    </lineage>
</organism>
<dbReference type="PANTHER" id="PTHR37489">
    <property type="entry name" value="DUF3500 DOMAIN-CONTAINING PROTEIN"/>
    <property type="match status" value="1"/>
</dbReference>
<sequence>MPRSGLEERPGDFNVTLITFAAMALFDALDGEQRSRVLLPFTDADRSNWNFLPASGRAGLPLRDLTFDQGILAHRLIAQCCSERAYAQVVQVISLEHVLRELNLERFGHVAREFRNPGMYFLTFFGQPNPDSVWGWRLVGHHLSVNFTVVNQDHLSVTPFLLGSEPARFGPYRVLGEEEDLGFALLRSLDDARRAKAIIHPVPPADFVTRTVPRIGEVELPDLHGVGRRDAMITEADRQALRYIRSHPRGIGAAELTSPQRRALDELLECYLQRARPGQVAAEMDRIRAAGDDGLHFAWAGADDYGLGHYYRIQGPVTLIEFDNTEDEANHAHSVWRDPAGDFGEDLLMRHLVDEHRGAARTPFEEGTPE</sequence>
<reference evidence="2" key="1">
    <citation type="journal article" date="2019" name="Int. J. Syst. Evol. Microbiol.">
        <title>The Global Catalogue of Microorganisms (GCM) 10K type strain sequencing project: providing services to taxonomists for standard genome sequencing and annotation.</title>
        <authorList>
            <consortium name="The Broad Institute Genomics Platform"/>
            <consortium name="The Broad Institute Genome Sequencing Center for Infectious Disease"/>
            <person name="Wu L."/>
            <person name="Ma J."/>
        </authorList>
    </citation>
    <scope>NUCLEOTIDE SEQUENCE [LARGE SCALE GENOMIC DNA]</scope>
    <source>
        <strain evidence="2">JCM 3106</strain>
    </source>
</reference>
<comment type="caution">
    <text evidence="1">The sequence shown here is derived from an EMBL/GenBank/DDBJ whole genome shotgun (WGS) entry which is preliminary data.</text>
</comment>
<evidence type="ECO:0000313" key="2">
    <source>
        <dbReference type="Proteomes" id="UP001499930"/>
    </source>
</evidence>
<keyword evidence="2" id="KW-1185">Reference proteome</keyword>
<dbReference type="Proteomes" id="UP001499930">
    <property type="component" value="Unassembled WGS sequence"/>
</dbReference>
<name>A0ABP6LDW4_9ACTN</name>
<dbReference type="EMBL" id="BAAAWD010000031">
    <property type="protein sequence ID" value="GAA3040537.1"/>
    <property type="molecule type" value="Genomic_DNA"/>
</dbReference>
<proteinExistence type="predicted"/>
<evidence type="ECO:0000313" key="1">
    <source>
        <dbReference type="EMBL" id="GAA3040537.1"/>
    </source>
</evidence>
<dbReference type="Pfam" id="PF12006">
    <property type="entry name" value="DUF3500"/>
    <property type="match status" value="1"/>
</dbReference>
<gene>
    <name evidence="1" type="ORF">GCM10017559_81340</name>
</gene>
<dbReference type="RefSeq" id="WP_344907482.1">
    <property type="nucleotide sequence ID" value="NZ_BAAAWD010000031.1"/>
</dbReference>